<evidence type="ECO:0000313" key="5">
    <source>
        <dbReference type="EMBL" id="MEY6431662.1"/>
    </source>
</evidence>
<organism evidence="5 6">
    <name type="scientific">Thioalkalicoccus limnaeus</name>
    <dbReference type="NCBI Taxonomy" id="120681"/>
    <lineage>
        <taxon>Bacteria</taxon>
        <taxon>Pseudomonadati</taxon>
        <taxon>Pseudomonadota</taxon>
        <taxon>Gammaproteobacteria</taxon>
        <taxon>Chromatiales</taxon>
        <taxon>Chromatiaceae</taxon>
        <taxon>Thioalkalicoccus</taxon>
    </lineage>
</organism>
<dbReference type="Pfam" id="PF19567">
    <property type="entry name" value="CpsB_CapC"/>
    <property type="match status" value="1"/>
</dbReference>
<evidence type="ECO:0000256" key="2">
    <source>
        <dbReference type="ARBA" id="ARBA00013064"/>
    </source>
</evidence>
<dbReference type="InterPro" id="IPR016195">
    <property type="entry name" value="Pol/histidinol_Pase-like"/>
</dbReference>
<sequence>MIDLHCHLLPGIDDGPASLDLSLEMARLAVADGIKISACTPHIYPGVYENTRDGIRRCVDDLRRRLQDADIPLVITDGADIQMVPELIQGLRAGRLATLSGTRYFLFEPPHFAVPFGFSRLIFDVLAAGYVPIITHPERLGWLDRDHYPWFVDAVSAGAWIQLTAGAVTGRFGRTARDWSERFLGDGLVHILATDAHDPIRRPPLLGEARAAAEKWLGPVEAERLVSDRPRAVLDDLDPGCVTPPPSLSGFSDGLPRGASARRRPGLLARLFG</sequence>
<proteinExistence type="inferred from homology"/>
<protein>
    <recommendedName>
        <fullName evidence="2">protein-tyrosine-phosphatase</fullName>
        <ecNumber evidence="2">3.1.3.48</ecNumber>
    </recommendedName>
</protein>
<dbReference type="EC" id="3.1.3.48" evidence="2"/>
<dbReference type="PANTHER" id="PTHR39181">
    <property type="entry name" value="TYROSINE-PROTEIN PHOSPHATASE YWQE"/>
    <property type="match status" value="1"/>
</dbReference>
<accession>A0ABV4BBL2</accession>
<evidence type="ECO:0000256" key="4">
    <source>
        <dbReference type="ARBA" id="ARBA00051722"/>
    </source>
</evidence>
<dbReference type="PANTHER" id="PTHR39181:SF1">
    <property type="entry name" value="TYROSINE-PROTEIN PHOSPHATASE YWQE"/>
    <property type="match status" value="1"/>
</dbReference>
<comment type="similarity">
    <text evidence="1">Belongs to the metallo-dependent hydrolases superfamily. CpsB/CapC family.</text>
</comment>
<evidence type="ECO:0000313" key="6">
    <source>
        <dbReference type="Proteomes" id="UP001564408"/>
    </source>
</evidence>
<dbReference type="EMBL" id="JBDKXB010000004">
    <property type="protein sequence ID" value="MEY6431662.1"/>
    <property type="molecule type" value="Genomic_DNA"/>
</dbReference>
<dbReference type="Proteomes" id="UP001564408">
    <property type="component" value="Unassembled WGS sequence"/>
</dbReference>
<keyword evidence="3 5" id="KW-0378">Hydrolase</keyword>
<gene>
    <name evidence="5" type="ORF">ABC977_04480</name>
</gene>
<keyword evidence="6" id="KW-1185">Reference proteome</keyword>
<dbReference type="SUPFAM" id="SSF89550">
    <property type="entry name" value="PHP domain-like"/>
    <property type="match status" value="1"/>
</dbReference>
<reference evidence="5 6" key="1">
    <citation type="submission" date="2024-05" db="EMBL/GenBank/DDBJ databases">
        <title>Genome Sequence and Characterization of the New Strain Purple Sulfur Bacterium of Genus Thioalkalicoccus.</title>
        <authorList>
            <person name="Bryantseva I.A."/>
            <person name="Kyndt J.A."/>
            <person name="Imhoff J.F."/>
        </authorList>
    </citation>
    <scope>NUCLEOTIDE SEQUENCE [LARGE SCALE GENOMIC DNA]</scope>
    <source>
        <strain evidence="5 6">Um2</strain>
    </source>
</reference>
<dbReference type="Gene3D" id="3.20.20.140">
    <property type="entry name" value="Metal-dependent hydrolases"/>
    <property type="match status" value="1"/>
</dbReference>
<comment type="caution">
    <text evidence="5">The sequence shown here is derived from an EMBL/GenBank/DDBJ whole genome shotgun (WGS) entry which is preliminary data.</text>
</comment>
<dbReference type="InterPro" id="IPR016667">
    <property type="entry name" value="Caps_polysacc_synth_CpsB/CapC"/>
</dbReference>
<dbReference type="PIRSF" id="PIRSF016557">
    <property type="entry name" value="Caps_synth_CpsB"/>
    <property type="match status" value="1"/>
</dbReference>
<evidence type="ECO:0000256" key="1">
    <source>
        <dbReference type="ARBA" id="ARBA00005750"/>
    </source>
</evidence>
<name>A0ABV4BBL2_9GAMM</name>
<comment type="catalytic activity">
    <reaction evidence="4">
        <text>O-phospho-L-tyrosyl-[protein] + H2O = L-tyrosyl-[protein] + phosphate</text>
        <dbReference type="Rhea" id="RHEA:10684"/>
        <dbReference type="Rhea" id="RHEA-COMP:10136"/>
        <dbReference type="Rhea" id="RHEA-COMP:20101"/>
        <dbReference type="ChEBI" id="CHEBI:15377"/>
        <dbReference type="ChEBI" id="CHEBI:43474"/>
        <dbReference type="ChEBI" id="CHEBI:46858"/>
        <dbReference type="ChEBI" id="CHEBI:61978"/>
        <dbReference type="EC" id="3.1.3.48"/>
    </reaction>
</comment>
<evidence type="ECO:0000256" key="3">
    <source>
        <dbReference type="ARBA" id="ARBA00022801"/>
    </source>
</evidence>
<dbReference type="GO" id="GO:0004725">
    <property type="term" value="F:protein tyrosine phosphatase activity"/>
    <property type="evidence" value="ECO:0007669"/>
    <property type="project" value="UniProtKB-EC"/>
</dbReference>
<dbReference type="RefSeq" id="WP_369666045.1">
    <property type="nucleotide sequence ID" value="NZ_JBDKXB010000004.1"/>
</dbReference>